<evidence type="ECO:0000259" key="4">
    <source>
        <dbReference type="PROSITE" id="PS50885"/>
    </source>
</evidence>
<evidence type="ECO:0000313" key="5">
    <source>
        <dbReference type="EMBL" id="MCC8404138.1"/>
    </source>
</evidence>
<dbReference type="CDD" id="cd06225">
    <property type="entry name" value="HAMP"/>
    <property type="match status" value="1"/>
</dbReference>
<keyword evidence="3" id="KW-0812">Transmembrane</keyword>
<evidence type="ECO:0000256" key="1">
    <source>
        <dbReference type="ARBA" id="ARBA00022481"/>
    </source>
</evidence>
<evidence type="ECO:0000256" key="2">
    <source>
        <dbReference type="ARBA" id="ARBA00029447"/>
    </source>
</evidence>
<keyword evidence="1" id="KW-0488">Methylation</keyword>
<comment type="similarity">
    <text evidence="2">Belongs to the methyl-accepting chemotaxis (MCP) protein family.</text>
</comment>
<dbReference type="Pfam" id="PF00672">
    <property type="entry name" value="HAMP"/>
    <property type="match status" value="1"/>
</dbReference>
<gene>
    <name evidence="5" type="ORF">LJ655_20020</name>
</gene>
<proteinExistence type="inferred from homology"/>
<dbReference type="PROSITE" id="PS50885">
    <property type="entry name" value="HAMP"/>
    <property type="match status" value="1"/>
</dbReference>
<dbReference type="InterPro" id="IPR003660">
    <property type="entry name" value="HAMP_dom"/>
</dbReference>
<accession>A0ABS8KI80</accession>
<dbReference type="Gene3D" id="1.10.287.950">
    <property type="entry name" value="Methyl-accepting chemotaxis protein"/>
    <property type="match status" value="1"/>
</dbReference>
<dbReference type="PANTHER" id="PTHR43531:SF14">
    <property type="entry name" value="METHYL-ACCEPTING CHEMOTAXIS PROTEIN I-RELATED"/>
    <property type="match status" value="1"/>
</dbReference>
<evidence type="ECO:0000313" key="6">
    <source>
        <dbReference type="Proteomes" id="UP001430614"/>
    </source>
</evidence>
<dbReference type="PANTHER" id="PTHR43531">
    <property type="entry name" value="PROTEIN ICFG"/>
    <property type="match status" value="1"/>
</dbReference>
<feature type="domain" description="HAMP" evidence="4">
    <location>
        <begin position="81"/>
        <end position="133"/>
    </location>
</feature>
<keyword evidence="6" id="KW-1185">Reference proteome</keyword>
<comment type="caution">
    <text evidence="5">The sequence shown here is derived from an EMBL/GenBank/DDBJ whole genome shotgun (WGS) entry which is preliminary data.</text>
</comment>
<name>A0ABS8KI80_9BURK</name>
<dbReference type="SUPFAM" id="SSF158472">
    <property type="entry name" value="HAMP domain-like"/>
    <property type="match status" value="1"/>
</dbReference>
<sequence length="179" mass="19860">MFAAIERHDTTQLAELISNKMTDPFNEVTDRSAKLEKIQSGNARSRYEAAQDRFRAILAIAGVGLLLGLSMAAFAWHALRKSIASLLEEATGHFRAIADGNLNRRIDVRSRDEMGRMMEDLRMMQSRLRQALLSVRDGTQSISTATAQIPASNADLSQRTEEQATHMSEVVGVFQLPAQ</sequence>
<dbReference type="EMBL" id="JAJITC010000011">
    <property type="protein sequence ID" value="MCC8404138.1"/>
    <property type="molecule type" value="Genomic_DNA"/>
</dbReference>
<dbReference type="RefSeq" id="WP_230562967.1">
    <property type="nucleotide sequence ID" value="NZ_JAJITC010000011.1"/>
</dbReference>
<evidence type="ECO:0000256" key="3">
    <source>
        <dbReference type="SAM" id="Phobius"/>
    </source>
</evidence>
<keyword evidence="3" id="KW-0472">Membrane</keyword>
<dbReference type="InterPro" id="IPR051310">
    <property type="entry name" value="MCP_chemotaxis"/>
</dbReference>
<dbReference type="SMART" id="SM00304">
    <property type="entry name" value="HAMP"/>
    <property type="match status" value="1"/>
</dbReference>
<protein>
    <submittedName>
        <fullName evidence="5">HAMP domain-containing protein</fullName>
    </submittedName>
</protein>
<dbReference type="Proteomes" id="UP001430614">
    <property type="component" value="Unassembled WGS sequence"/>
</dbReference>
<reference evidence="5 6" key="1">
    <citation type="submission" date="2021-11" db="EMBL/GenBank/DDBJ databases">
        <authorList>
            <person name="Oh E.-T."/>
            <person name="Kim S.-B."/>
        </authorList>
    </citation>
    <scope>NUCLEOTIDE SEQUENCE [LARGE SCALE GENOMIC DNA]</scope>
    <source>
        <strain evidence="5 6">MMS20-SJTN17</strain>
    </source>
</reference>
<keyword evidence="3" id="KW-1133">Transmembrane helix</keyword>
<organism evidence="5 6">
    <name type="scientific">Paraburkholderia translucens</name>
    <dbReference type="NCBI Taxonomy" id="2886945"/>
    <lineage>
        <taxon>Bacteria</taxon>
        <taxon>Pseudomonadati</taxon>
        <taxon>Pseudomonadota</taxon>
        <taxon>Betaproteobacteria</taxon>
        <taxon>Burkholderiales</taxon>
        <taxon>Burkholderiaceae</taxon>
        <taxon>Paraburkholderia</taxon>
    </lineage>
</organism>
<feature type="transmembrane region" description="Helical" evidence="3">
    <location>
        <begin position="56"/>
        <end position="79"/>
    </location>
</feature>